<reference evidence="3" key="1">
    <citation type="submission" date="2022-11" db="UniProtKB">
        <authorList>
            <consortium name="WormBaseParasite"/>
        </authorList>
    </citation>
    <scope>IDENTIFICATION</scope>
</reference>
<dbReference type="WBParaSite" id="PSU_v2.g3413.t1">
    <property type="protein sequence ID" value="PSU_v2.g3413.t1"/>
    <property type="gene ID" value="PSU_v2.g3413"/>
</dbReference>
<proteinExistence type="predicted"/>
<evidence type="ECO:0000313" key="3">
    <source>
        <dbReference type="WBParaSite" id="PSU_v2.g3413.t1"/>
    </source>
</evidence>
<sequence>MSSPSSIQKQQRRRRQSSGSSSTSPVLTSKKVEDLLLPSDARKRIKNLVINTIEEIADTLKQIPRATETETISSTSTSSKFKSSTNESRSELDAIDENPKRSTFGEKQVKKRQRIERNGLGCSNLSTSPSQASSSLCIEKSSQQCSDCGNCNAIPLPITYNVFDAQAPIYCRDRYFMCHGKNMYTREFFTANGEALKPNWKKLDQLRGWNQTPTIAPPPQNQPRQQQTTTISCSKKLNPNTVVIEDIEEDAKGVTLKFNIKMIKPGGTPKMIEFAIEMPDFEPSFVKVGQKSAFLE</sequence>
<organism evidence="2 3">
    <name type="scientific">Panagrolaimus superbus</name>
    <dbReference type="NCBI Taxonomy" id="310955"/>
    <lineage>
        <taxon>Eukaryota</taxon>
        <taxon>Metazoa</taxon>
        <taxon>Ecdysozoa</taxon>
        <taxon>Nematoda</taxon>
        <taxon>Chromadorea</taxon>
        <taxon>Rhabditida</taxon>
        <taxon>Tylenchina</taxon>
        <taxon>Panagrolaimomorpha</taxon>
        <taxon>Panagrolaimoidea</taxon>
        <taxon>Panagrolaimidae</taxon>
        <taxon>Panagrolaimus</taxon>
    </lineage>
</organism>
<name>A0A914YUR6_9BILA</name>
<evidence type="ECO:0000313" key="2">
    <source>
        <dbReference type="Proteomes" id="UP000887577"/>
    </source>
</evidence>
<dbReference type="AlphaFoldDB" id="A0A914YUR6"/>
<feature type="compositionally biased region" description="Basic and acidic residues" evidence="1">
    <location>
        <begin position="88"/>
        <end position="108"/>
    </location>
</feature>
<keyword evidence="2" id="KW-1185">Reference proteome</keyword>
<feature type="compositionally biased region" description="Low complexity" evidence="1">
    <location>
        <begin position="69"/>
        <end position="87"/>
    </location>
</feature>
<protein>
    <submittedName>
        <fullName evidence="3">Uncharacterized protein</fullName>
    </submittedName>
</protein>
<evidence type="ECO:0000256" key="1">
    <source>
        <dbReference type="SAM" id="MobiDB-lite"/>
    </source>
</evidence>
<feature type="region of interest" description="Disordered" evidence="1">
    <location>
        <begin position="1"/>
        <end position="38"/>
    </location>
</feature>
<feature type="region of interest" description="Disordered" evidence="1">
    <location>
        <begin position="67"/>
        <end position="112"/>
    </location>
</feature>
<accession>A0A914YUR6</accession>
<dbReference type="Proteomes" id="UP000887577">
    <property type="component" value="Unplaced"/>
</dbReference>